<evidence type="ECO:0000256" key="8">
    <source>
        <dbReference type="SAM" id="MobiDB-lite"/>
    </source>
</evidence>
<feature type="domain" description="S1 motif" evidence="9">
    <location>
        <begin position="134"/>
        <end position="198"/>
    </location>
</feature>
<dbReference type="Pfam" id="PF13184">
    <property type="entry name" value="KH_NusA_1st"/>
    <property type="match status" value="1"/>
</dbReference>
<organism evidence="10 11">
    <name type="scientific">Desulfomonile tiedjei</name>
    <dbReference type="NCBI Taxonomy" id="2358"/>
    <lineage>
        <taxon>Bacteria</taxon>
        <taxon>Pseudomonadati</taxon>
        <taxon>Thermodesulfobacteriota</taxon>
        <taxon>Desulfomonilia</taxon>
        <taxon>Desulfomonilales</taxon>
        <taxon>Desulfomonilaceae</taxon>
        <taxon>Desulfomonile</taxon>
    </lineage>
</organism>
<dbReference type="GO" id="GO:0003700">
    <property type="term" value="F:DNA-binding transcription factor activity"/>
    <property type="evidence" value="ECO:0007669"/>
    <property type="project" value="InterPro"/>
</dbReference>
<name>A0A9D6Z2X3_9BACT</name>
<dbReference type="GO" id="GO:0005829">
    <property type="term" value="C:cytosol"/>
    <property type="evidence" value="ECO:0007669"/>
    <property type="project" value="TreeGrafter"/>
</dbReference>
<comment type="similarity">
    <text evidence="7">Belongs to the NusA family.</text>
</comment>
<evidence type="ECO:0000256" key="6">
    <source>
        <dbReference type="ARBA" id="ARBA00023163"/>
    </source>
</evidence>
<dbReference type="Pfam" id="PF14520">
    <property type="entry name" value="HHH_5"/>
    <property type="match status" value="1"/>
</dbReference>
<keyword evidence="4 7" id="KW-0694">RNA-binding</keyword>
<gene>
    <name evidence="7 10" type="primary">nusA</name>
    <name evidence="10" type="ORF">HY912_05910</name>
</gene>
<dbReference type="SUPFAM" id="SSF54814">
    <property type="entry name" value="Prokaryotic type KH domain (KH-domain type II)"/>
    <property type="match status" value="2"/>
</dbReference>
<evidence type="ECO:0000256" key="1">
    <source>
        <dbReference type="ARBA" id="ARBA00022472"/>
    </source>
</evidence>
<dbReference type="NCBIfam" id="TIGR01953">
    <property type="entry name" value="NusA"/>
    <property type="match status" value="1"/>
</dbReference>
<evidence type="ECO:0000313" key="11">
    <source>
        <dbReference type="Proteomes" id="UP000807825"/>
    </source>
</evidence>
<dbReference type="PANTHER" id="PTHR22648:SF0">
    <property type="entry name" value="TRANSCRIPTION TERMINATION_ANTITERMINATION PROTEIN NUSA"/>
    <property type="match status" value="1"/>
</dbReference>
<dbReference type="InterPro" id="IPR004087">
    <property type="entry name" value="KH_dom"/>
</dbReference>
<evidence type="ECO:0000313" key="10">
    <source>
        <dbReference type="EMBL" id="MBI5249012.1"/>
    </source>
</evidence>
<dbReference type="InterPro" id="IPR058582">
    <property type="entry name" value="KH_NusA_2nd"/>
</dbReference>
<dbReference type="FunFam" id="3.30.300.20:FF:000002">
    <property type="entry name" value="Transcription termination/antitermination protein NusA"/>
    <property type="match status" value="1"/>
</dbReference>
<dbReference type="InterPro" id="IPR013735">
    <property type="entry name" value="TF_NusA_N"/>
</dbReference>
<dbReference type="GO" id="GO:0003723">
    <property type="term" value="F:RNA binding"/>
    <property type="evidence" value="ECO:0007669"/>
    <property type="project" value="UniProtKB-UniRule"/>
</dbReference>
<dbReference type="Proteomes" id="UP000807825">
    <property type="component" value="Unassembled WGS sequence"/>
</dbReference>
<dbReference type="PROSITE" id="PS50084">
    <property type="entry name" value="KH_TYPE_1"/>
    <property type="match status" value="1"/>
</dbReference>
<evidence type="ECO:0000256" key="5">
    <source>
        <dbReference type="ARBA" id="ARBA00023015"/>
    </source>
</evidence>
<dbReference type="Pfam" id="PF26594">
    <property type="entry name" value="KH_NusA_2nd"/>
    <property type="match status" value="1"/>
</dbReference>
<dbReference type="Gene3D" id="3.30.300.20">
    <property type="match status" value="2"/>
</dbReference>
<dbReference type="CDD" id="cd02134">
    <property type="entry name" value="KH-II_NusA_rpt1"/>
    <property type="match status" value="1"/>
</dbReference>
<dbReference type="SUPFAM" id="SSF69705">
    <property type="entry name" value="Transcription factor NusA, N-terminal domain"/>
    <property type="match status" value="1"/>
</dbReference>
<dbReference type="InterPro" id="IPR012340">
    <property type="entry name" value="NA-bd_OB-fold"/>
</dbReference>
<feature type="region of interest" description="Disordered" evidence="8">
    <location>
        <begin position="1"/>
        <end position="23"/>
    </location>
</feature>
<comment type="subcellular location">
    <subcellularLocation>
        <location evidence="7">Cytoplasm</location>
    </subcellularLocation>
</comment>
<evidence type="ECO:0000256" key="7">
    <source>
        <dbReference type="HAMAP-Rule" id="MF_00945"/>
    </source>
</evidence>
<dbReference type="InterPro" id="IPR003029">
    <property type="entry name" value="S1_domain"/>
</dbReference>
<dbReference type="SUPFAM" id="SSF50249">
    <property type="entry name" value="Nucleic acid-binding proteins"/>
    <property type="match status" value="1"/>
</dbReference>
<dbReference type="SUPFAM" id="SSF47794">
    <property type="entry name" value="Rad51 N-terminal domain-like"/>
    <property type="match status" value="1"/>
</dbReference>
<evidence type="ECO:0000256" key="3">
    <source>
        <dbReference type="ARBA" id="ARBA00022814"/>
    </source>
</evidence>
<keyword evidence="2 7" id="KW-0963">Cytoplasm</keyword>
<dbReference type="Pfam" id="PF08529">
    <property type="entry name" value="NusA_N"/>
    <property type="match status" value="1"/>
</dbReference>
<proteinExistence type="inferred from homology"/>
<dbReference type="EMBL" id="JACRDE010000169">
    <property type="protein sequence ID" value="MBI5249012.1"/>
    <property type="molecule type" value="Genomic_DNA"/>
</dbReference>
<dbReference type="Gene3D" id="2.40.50.140">
    <property type="entry name" value="Nucleic acid-binding proteins"/>
    <property type="match status" value="1"/>
</dbReference>
<dbReference type="Gene3D" id="1.10.150.20">
    <property type="entry name" value="5' to 3' exonuclease, C-terminal subdomain"/>
    <property type="match status" value="1"/>
</dbReference>
<evidence type="ECO:0000259" key="9">
    <source>
        <dbReference type="PROSITE" id="PS50126"/>
    </source>
</evidence>
<dbReference type="GO" id="GO:0006353">
    <property type="term" value="P:DNA-templated transcription termination"/>
    <property type="evidence" value="ECO:0007669"/>
    <property type="project" value="UniProtKB-UniRule"/>
</dbReference>
<dbReference type="GO" id="GO:0031564">
    <property type="term" value="P:transcription antitermination"/>
    <property type="evidence" value="ECO:0007669"/>
    <property type="project" value="UniProtKB-UniRule"/>
</dbReference>
<dbReference type="CDD" id="cd04455">
    <property type="entry name" value="S1_NusA"/>
    <property type="match status" value="1"/>
</dbReference>
<dbReference type="InterPro" id="IPR010995">
    <property type="entry name" value="DNA_repair_Rad51/TF_NusA_a-hlx"/>
</dbReference>
<dbReference type="InterPro" id="IPR030842">
    <property type="entry name" value="TF_NusA_bacterial"/>
</dbReference>
<dbReference type="FunFam" id="2.40.50.140:FF:000058">
    <property type="entry name" value="Transcription termination/antitermination protein NusA"/>
    <property type="match status" value="1"/>
</dbReference>
<keyword evidence="3 7" id="KW-0889">Transcription antitermination</keyword>
<feature type="compositionally biased region" description="Acidic residues" evidence="8">
    <location>
        <begin position="412"/>
        <end position="432"/>
    </location>
</feature>
<feature type="compositionally biased region" description="Basic and acidic residues" evidence="8">
    <location>
        <begin position="7"/>
        <end position="23"/>
    </location>
</feature>
<dbReference type="InterPro" id="IPR009019">
    <property type="entry name" value="KH_sf_prok-type"/>
</dbReference>
<feature type="region of interest" description="Disordered" evidence="8">
    <location>
        <begin position="412"/>
        <end position="448"/>
    </location>
</feature>
<accession>A0A9D6Z2X3</accession>
<keyword evidence="5 7" id="KW-0805">Transcription regulation</keyword>
<dbReference type="InterPro" id="IPR015946">
    <property type="entry name" value="KH_dom-like_a/b"/>
</dbReference>
<comment type="caution">
    <text evidence="10">The sequence shown here is derived from an EMBL/GenBank/DDBJ whole genome shotgun (WGS) entry which is preliminary data.</text>
</comment>
<protein>
    <recommendedName>
        <fullName evidence="7">Transcription termination/antitermination protein NusA</fullName>
    </recommendedName>
</protein>
<dbReference type="SMART" id="SM00316">
    <property type="entry name" value="S1"/>
    <property type="match status" value="1"/>
</dbReference>
<dbReference type="GO" id="GO:0000166">
    <property type="term" value="F:nucleotide binding"/>
    <property type="evidence" value="ECO:0007669"/>
    <property type="project" value="InterPro"/>
</dbReference>
<dbReference type="Pfam" id="PF00575">
    <property type="entry name" value="S1"/>
    <property type="match status" value="1"/>
</dbReference>
<sequence>MNLNRMNDQEANEKGIPRDTHDQPFEAALVSAARKKYGNRVELEAQYSDETGEVEVFLFKDVVEEVEDSTVEIDLDTARRELDPEAEIGDQLGVKMETESFGRIAAQTAKQVIIQKVKDAERENIYTEYKDRKMDVVTGIVQRFEKHNIVVNLGRAEAVLPFNEQIPRETYRQGDRIRALILDVRRTQKDPQIILSRSNPAFLVKLFEQEVPEIAEGIVRIMCAAREPGQRAKIGVRSSDADVDPVGACVGMKGSRVQAVVQELRGEKIDIIPWHDDPAHFVCNALQPAEISKVIIDQDTGTMEVIVADDQLSLAIGKKGQNVRLAAKLTGWKIDVRSESKEEKITGESFERLLGIDVMDEETATILFDNGYRNPEDIAKATLAELTSFMGITQEKGVALLQGALRYLANPPEEEEAFAEEPEEVSGQEVSEEFPVVQAESPKVESVP</sequence>
<dbReference type="HAMAP" id="MF_00945_B">
    <property type="entry name" value="NusA_B"/>
    <property type="match status" value="1"/>
</dbReference>
<dbReference type="InterPro" id="IPR010213">
    <property type="entry name" value="TF_NusA"/>
</dbReference>
<keyword evidence="6 7" id="KW-0804">Transcription</keyword>
<dbReference type="Gene3D" id="3.30.1480.10">
    <property type="entry name" value="NusA, N-terminal domain"/>
    <property type="match status" value="1"/>
</dbReference>
<comment type="function">
    <text evidence="7">Participates in both transcription termination and antitermination.</text>
</comment>
<reference evidence="10" key="1">
    <citation type="submission" date="2020-07" db="EMBL/GenBank/DDBJ databases">
        <title>Huge and variable diversity of episymbiotic CPR bacteria and DPANN archaea in groundwater ecosystems.</title>
        <authorList>
            <person name="He C.Y."/>
            <person name="Keren R."/>
            <person name="Whittaker M."/>
            <person name="Farag I.F."/>
            <person name="Doudna J."/>
            <person name="Cate J.H.D."/>
            <person name="Banfield J.F."/>
        </authorList>
    </citation>
    <scope>NUCLEOTIDE SEQUENCE</scope>
    <source>
        <strain evidence="10">NC_groundwater_1664_Pr3_B-0.1um_52_9</strain>
    </source>
</reference>
<dbReference type="PANTHER" id="PTHR22648">
    <property type="entry name" value="TRANSCRIPTION TERMINATION FACTOR NUSA"/>
    <property type="match status" value="1"/>
</dbReference>
<dbReference type="PROSITE" id="PS50126">
    <property type="entry name" value="S1"/>
    <property type="match status" value="1"/>
</dbReference>
<evidence type="ECO:0000256" key="2">
    <source>
        <dbReference type="ARBA" id="ARBA00022490"/>
    </source>
</evidence>
<dbReference type="InterPro" id="IPR025249">
    <property type="entry name" value="TF_NusA_KH_1st"/>
</dbReference>
<keyword evidence="1 7" id="KW-0806">Transcription termination</keyword>
<evidence type="ECO:0000256" key="4">
    <source>
        <dbReference type="ARBA" id="ARBA00022884"/>
    </source>
</evidence>
<dbReference type="InterPro" id="IPR036555">
    <property type="entry name" value="NusA_N_sf"/>
</dbReference>
<dbReference type="CDD" id="cd22529">
    <property type="entry name" value="KH-II_NusA_rpt2"/>
    <property type="match status" value="1"/>
</dbReference>
<dbReference type="SMART" id="SM00322">
    <property type="entry name" value="KH"/>
    <property type="match status" value="2"/>
</dbReference>
<dbReference type="AlphaFoldDB" id="A0A9D6Z2X3"/>
<dbReference type="FunFam" id="3.30.300.20:FF:000005">
    <property type="entry name" value="Transcription termination/antitermination protein NusA"/>
    <property type="match status" value="1"/>
</dbReference>
<comment type="subunit">
    <text evidence="7">Monomer. Binds directly to the core enzyme of the DNA-dependent RNA polymerase and to nascent RNA.</text>
</comment>